<dbReference type="Gene3D" id="1.10.246.120">
    <property type="match status" value="1"/>
</dbReference>
<evidence type="ECO:0000256" key="9">
    <source>
        <dbReference type="SAM" id="MobiDB-lite"/>
    </source>
</evidence>
<keyword evidence="6" id="KW-0472">Membrane</keyword>
<evidence type="ECO:0000256" key="1">
    <source>
        <dbReference type="ARBA" id="ARBA00004170"/>
    </source>
</evidence>
<feature type="region of interest" description="Disordered" evidence="9">
    <location>
        <begin position="888"/>
        <end position="936"/>
    </location>
</feature>
<sequence length="1557" mass="173305">MLCNWELRDLASHLQREKLFVLSEQQNLQILNERLKYMSTCLGQLAWITSHQRINLNHLILAKVDCLPALSCQRNYTIENVVFVDAYRVLGYQEALTYGEFLTILRESCEMVAGCLSVGDKMFPEAMPDIVHSLSAGLYGSCLLPEDKVIVMKLLRHLAILQLVPSENPRRLLRHGSCAFARFYSVFHENLYSAKLFLTAALHGPIMKLLMEDEMFLDIDPDKAVLRFPAKERLLKFGPDGSPEQAAKLQRYREWTVKKLVSIAEEFIFSLRDNMHCFPISVCWLVRQMAGLFTKSGFLGEKEIYEICIDLVFTNFICPAIVNPEPYGITDALIGHVARFNLMQVAQILQMLAMRKYEGVDPKVADLYCHFETDCISSLLERILEDSAETLDDQPTAGETTEVEGLSRSAALFTHSQLNNLVKFLQNLLSTEDSTLDKTQLESMLSRLPTVLTNGHKPSSSKTQVEKHNSPLEASLLKKPAALLSKVSKQRSHSLNSVSNFGMVGDSGDETRPEDDLPEQVLVIPLTGREEDALGLLPEHKVLELEGKRQVSVIPIGVPGSEELANVSVGRHSGESQEKRTRFSLSHDEGSIGNTSDNLEAVSEAASNHSGASSLESENEDQNDNLSDMISANVSGRGTPNISGRDTPSSQITEGDEGRIGMGEQSRGSVSEHRPALPRVSKQSRSDIDDKFGKFEIKKQEVLGDETISLVSDTWSTDVLASDSETIEQSDRNFPRPPDDGPPHPFIQHSLDISETVSEAWSTDVLTSDSERLTEVDTDDTASVARSDDTAHSECGLRGEAEGGETPPPHSSAFFRPIRDPASSRISLAVPPSPTRADLWNVGTRGSCKYDYRRRTLEFVDSGLPRGFNKTCSNTTESTRMIHVIEKMDVAKSNPLTSPSSKSSRNGSITRSRSPQSHSQPIPNGIVHPLPESNLVPNDHAQKLALDNCNMSVVAHENSSAMTSDKASDVNEEGAGLFDDSDITPPSPLLSNAYSPPSLLPTTSIYLNNHKSQTPSFMLPNKFGEMKLKQEAEESERVFLSSTSLASTSSSGSNSGTASQPPSAVRNVEKLNMATGAIPKSISFDKTAERGDKEFMDEEQKHKKGFFRNLKMSFKNRKMKHFKGEDLVRFDESIPGGSGDGFNGSRLRRGASEDSRIQNGGTAGVDDILAKYRGKAQAETGELASNELIEKKLIETEEEERLSEESIFINAKQKLRKVFCSSDLQFCSSVSARDDELVSFLKLQLAEAINVQNRSLMSQLHETLRCISLFDYDGCRTLFKALKDDYQSRAPYIAYLIRSRQALLSSLAYFERMTERLESESKVCRKFLVALCVRIFLERREDLCRSFSAEFQQLTMADEKTDLLDRFLNELSHQLEKDPTWHGASESQLEQAKSIIETAIMSRVYPYALYPNGDGDVSRDQVLHEHMKKLAAVITPNHKDLRIPKRFHLECPWSSAQAEISALGAYKTPRDKVACVCRCATTIMHLLSMATEGSEPCADDFVPVLVYVLIAANPPALLSTIQYVESFYGSRLEGEDQYWWTQFSSAIEFIKTMDYSS</sequence>
<dbReference type="SMART" id="SM00167">
    <property type="entry name" value="VPS9"/>
    <property type="match status" value="1"/>
</dbReference>
<feature type="region of interest" description="Disordered" evidence="9">
    <location>
        <begin position="565"/>
        <end position="686"/>
    </location>
</feature>
<comment type="caution">
    <text evidence="12">The sequence shown here is derived from an EMBL/GenBank/DDBJ whole genome shotgun (WGS) entry which is preliminary data.</text>
</comment>
<feature type="compositionally biased region" description="Basic and acidic residues" evidence="9">
    <location>
        <begin position="786"/>
        <end position="801"/>
    </location>
</feature>
<feature type="compositionally biased region" description="Basic and acidic residues" evidence="9">
    <location>
        <begin position="729"/>
        <end position="742"/>
    </location>
</feature>
<comment type="similarity">
    <text evidence="2">Belongs to the GAPVD1 family.</text>
</comment>
<feature type="compositionally biased region" description="Low complexity" evidence="9">
    <location>
        <begin position="892"/>
        <end position="904"/>
    </location>
</feature>
<dbReference type="InterPro" id="IPR045046">
    <property type="entry name" value="Vps9-like"/>
</dbReference>
<feature type="compositionally biased region" description="Polar residues" evidence="9">
    <location>
        <begin position="605"/>
        <end position="616"/>
    </location>
</feature>
<feature type="region of interest" description="Disordered" evidence="9">
    <location>
        <begin position="1039"/>
        <end position="1064"/>
    </location>
</feature>
<evidence type="ECO:0000313" key="12">
    <source>
        <dbReference type="EMBL" id="KAL0275971.1"/>
    </source>
</evidence>
<dbReference type="InterPro" id="IPR003123">
    <property type="entry name" value="VPS9"/>
</dbReference>
<dbReference type="GO" id="GO:0005085">
    <property type="term" value="F:guanyl-nucleotide exchange factor activity"/>
    <property type="evidence" value="ECO:0007669"/>
    <property type="project" value="UniProtKB-KW"/>
</dbReference>
<reference evidence="12" key="1">
    <citation type="journal article" date="2024" name="Gigascience">
        <title>Chromosome-level genome of the poultry shaft louse Menopon gallinae provides insight into the host-switching and adaptive evolution of parasitic lice.</title>
        <authorList>
            <person name="Xu Y."/>
            <person name="Ma L."/>
            <person name="Liu S."/>
            <person name="Liang Y."/>
            <person name="Liu Q."/>
            <person name="He Z."/>
            <person name="Tian L."/>
            <person name="Duan Y."/>
            <person name="Cai W."/>
            <person name="Li H."/>
            <person name="Song F."/>
        </authorList>
    </citation>
    <scope>NUCLEOTIDE SEQUENCE</scope>
    <source>
        <strain evidence="12">Cailab_2023a</strain>
    </source>
</reference>
<dbReference type="PROSITE" id="PS50018">
    <property type="entry name" value="RAS_GTPASE_ACTIV_2"/>
    <property type="match status" value="1"/>
</dbReference>
<feature type="domain" description="Ras-GAP" evidence="10">
    <location>
        <begin position="150"/>
        <end position="354"/>
    </location>
</feature>
<dbReference type="Pfam" id="PF00616">
    <property type="entry name" value="RasGAP"/>
    <property type="match status" value="1"/>
</dbReference>
<organism evidence="12">
    <name type="scientific">Menopon gallinae</name>
    <name type="common">poultry shaft louse</name>
    <dbReference type="NCBI Taxonomy" id="328185"/>
    <lineage>
        <taxon>Eukaryota</taxon>
        <taxon>Metazoa</taxon>
        <taxon>Ecdysozoa</taxon>
        <taxon>Arthropoda</taxon>
        <taxon>Hexapoda</taxon>
        <taxon>Insecta</taxon>
        <taxon>Pterygota</taxon>
        <taxon>Neoptera</taxon>
        <taxon>Paraneoptera</taxon>
        <taxon>Psocodea</taxon>
        <taxon>Troctomorpha</taxon>
        <taxon>Phthiraptera</taxon>
        <taxon>Amblycera</taxon>
        <taxon>Menoponidae</taxon>
        <taxon>Menopon</taxon>
    </lineage>
</organism>
<dbReference type="GO" id="GO:0005096">
    <property type="term" value="F:GTPase activator activity"/>
    <property type="evidence" value="ECO:0007669"/>
    <property type="project" value="UniProtKB-KW"/>
</dbReference>
<feature type="domain" description="VPS9" evidence="11">
    <location>
        <begin position="1417"/>
        <end position="1557"/>
    </location>
</feature>
<feature type="compositionally biased region" description="Low complexity" evidence="9">
    <location>
        <begin position="1040"/>
        <end position="1059"/>
    </location>
</feature>
<evidence type="ECO:0000256" key="3">
    <source>
        <dbReference type="ARBA" id="ARBA00022468"/>
    </source>
</evidence>
<keyword evidence="4" id="KW-0254">Endocytosis</keyword>
<evidence type="ECO:0000256" key="6">
    <source>
        <dbReference type="ARBA" id="ARBA00023136"/>
    </source>
</evidence>
<dbReference type="GO" id="GO:0031267">
    <property type="term" value="F:small GTPase binding"/>
    <property type="evidence" value="ECO:0007669"/>
    <property type="project" value="TreeGrafter"/>
</dbReference>
<dbReference type="Pfam" id="PF18151">
    <property type="entry name" value="DUF5601"/>
    <property type="match status" value="1"/>
</dbReference>
<dbReference type="CDD" id="cd05129">
    <property type="entry name" value="RasGAP_RAP6"/>
    <property type="match status" value="1"/>
</dbReference>
<evidence type="ECO:0000256" key="7">
    <source>
        <dbReference type="ARBA" id="ARBA00053914"/>
    </source>
</evidence>
<feature type="compositionally biased region" description="Polar residues" evidence="9">
    <location>
        <begin position="905"/>
        <end position="922"/>
    </location>
</feature>
<dbReference type="SUPFAM" id="SSF109993">
    <property type="entry name" value="VPS9 domain"/>
    <property type="match status" value="1"/>
</dbReference>
<keyword evidence="3" id="KW-0343">GTPase activation</keyword>
<evidence type="ECO:0000256" key="5">
    <source>
        <dbReference type="ARBA" id="ARBA00022658"/>
    </source>
</evidence>
<feature type="region of interest" description="Disordered" evidence="9">
    <location>
        <begin position="762"/>
        <end position="817"/>
    </location>
</feature>
<comment type="subcellular location">
    <subcellularLocation>
        <location evidence="1">Membrane</location>
        <topology evidence="1">Peripheral membrane protein</topology>
    </subcellularLocation>
</comment>
<dbReference type="GO" id="GO:0051049">
    <property type="term" value="P:regulation of transport"/>
    <property type="evidence" value="ECO:0007669"/>
    <property type="project" value="UniProtKB-ARBA"/>
</dbReference>
<protein>
    <recommendedName>
        <fullName evidence="8">Receptor-mediated endocytosis protein 6 homolog</fullName>
    </recommendedName>
</protein>
<proteinExistence type="inferred from homology"/>
<dbReference type="Gene3D" id="1.10.506.10">
    <property type="entry name" value="GTPase Activation - p120gap, domain 1"/>
    <property type="match status" value="1"/>
</dbReference>
<name>A0AAW2I1Z2_9NEOP</name>
<dbReference type="Pfam" id="PF02204">
    <property type="entry name" value="VPS9"/>
    <property type="match status" value="1"/>
</dbReference>
<evidence type="ECO:0000256" key="8">
    <source>
        <dbReference type="ARBA" id="ARBA00068997"/>
    </source>
</evidence>
<dbReference type="InterPro" id="IPR001936">
    <property type="entry name" value="RasGAP_dom"/>
</dbReference>
<evidence type="ECO:0000259" key="11">
    <source>
        <dbReference type="PROSITE" id="PS51205"/>
    </source>
</evidence>
<dbReference type="GO" id="GO:0006897">
    <property type="term" value="P:endocytosis"/>
    <property type="evidence" value="ECO:0007669"/>
    <property type="project" value="UniProtKB-KW"/>
</dbReference>
<dbReference type="SUPFAM" id="SSF48350">
    <property type="entry name" value="GTPase activation domain, GAP"/>
    <property type="match status" value="1"/>
</dbReference>
<dbReference type="GO" id="GO:0016020">
    <property type="term" value="C:membrane"/>
    <property type="evidence" value="ECO:0007669"/>
    <property type="project" value="UniProtKB-SubCell"/>
</dbReference>
<dbReference type="InterPro" id="IPR041545">
    <property type="entry name" value="DUF5601"/>
</dbReference>
<feature type="region of interest" description="Disordered" evidence="9">
    <location>
        <begin position="1134"/>
        <end position="1160"/>
    </location>
</feature>
<evidence type="ECO:0000256" key="2">
    <source>
        <dbReference type="ARBA" id="ARBA00008489"/>
    </source>
</evidence>
<keyword evidence="5" id="KW-0344">Guanine-nucleotide releasing factor</keyword>
<gene>
    <name evidence="12" type="ORF">PYX00_003663</name>
</gene>
<dbReference type="InterPro" id="IPR037191">
    <property type="entry name" value="VPS9_dom_sf"/>
</dbReference>
<dbReference type="EMBL" id="JARGDH010000002">
    <property type="protein sequence ID" value="KAL0275970.1"/>
    <property type="molecule type" value="Genomic_DNA"/>
</dbReference>
<feature type="compositionally biased region" description="Basic and acidic residues" evidence="9">
    <location>
        <begin position="572"/>
        <end position="590"/>
    </location>
</feature>
<comment type="function">
    <text evidence="7">Acts both as a GTPase-activating protein (GAP) and a guanine nucleotide exchange factor (GEF), and participates in endocytosis.</text>
</comment>
<dbReference type="GO" id="GO:0030139">
    <property type="term" value="C:endocytic vesicle"/>
    <property type="evidence" value="ECO:0007669"/>
    <property type="project" value="TreeGrafter"/>
</dbReference>
<evidence type="ECO:0000256" key="4">
    <source>
        <dbReference type="ARBA" id="ARBA00022583"/>
    </source>
</evidence>
<dbReference type="EMBL" id="JARGDH010000002">
    <property type="protein sequence ID" value="KAL0275971.1"/>
    <property type="molecule type" value="Genomic_DNA"/>
</dbReference>
<dbReference type="InterPro" id="IPR008936">
    <property type="entry name" value="Rho_GTPase_activation_prot"/>
</dbReference>
<feature type="compositionally biased region" description="Polar residues" evidence="9">
    <location>
        <begin position="624"/>
        <end position="653"/>
    </location>
</feature>
<evidence type="ECO:0000259" key="10">
    <source>
        <dbReference type="PROSITE" id="PS50018"/>
    </source>
</evidence>
<dbReference type="Gene3D" id="1.20.1050.80">
    <property type="entry name" value="VPS9 domain"/>
    <property type="match status" value="1"/>
</dbReference>
<dbReference type="FunFam" id="1.20.1050.80:FF:000001">
    <property type="entry name" value="GTPase-activating protein and VPS9 domain-containing protein 1 isoform X1"/>
    <property type="match status" value="1"/>
</dbReference>
<dbReference type="PROSITE" id="PS51205">
    <property type="entry name" value="VPS9"/>
    <property type="match status" value="1"/>
</dbReference>
<dbReference type="PANTHER" id="PTHR23101">
    <property type="entry name" value="RAB GDP/GTP EXCHANGE FACTOR"/>
    <property type="match status" value="1"/>
</dbReference>
<dbReference type="GO" id="GO:0005829">
    <property type="term" value="C:cytosol"/>
    <property type="evidence" value="ECO:0007669"/>
    <property type="project" value="TreeGrafter"/>
</dbReference>
<accession>A0AAW2I1Z2</accession>
<feature type="region of interest" description="Disordered" evidence="9">
    <location>
        <begin position="722"/>
        <end position="748"/>
    </location>
</feature>
<dbReference type="PANTHER" id="PTHR23101:SF25">
    <property type="entry name" value="GTPASE-ACTIVATING PROTEIN AND VPS9 DOMAIN-CONTAINING PROTEIN 1"/>
    <property type="match status" value="1"/>
</dbReference>